<proteinExistence type="inferred from homology"/>
<keyword evidence="6 7" id="KW-0472">Membrane</keyword>
<reference evidence="8 9" key="1">
    <citation type="submission" date="2015-08" db="EMBL/GenBank/DDBJ databases">
        <authorList>
            <person name="Babu N.S."/>
            <person name="Beckwith C.J."/>
            <person name="Beseler K.G."/>
            <person name="Brison A."/>
            <person name="Carone J.V."/>
            <person name="Caskin T.P."/>
            <person name="Diamond M."/>
            <person name="Durham M.E."/>
            <person name="Foxe J.M."/>
            <person name="Go M."/>
            <person name="Henderson B.A."/>
            <person name="Jones I.B."/>
            <person name="McGettigan J.A."/>
            <person name="Micheletti S.J."/>
            <person name="Nasrallah M.E."/>
            <person name="Ortiz D."/>
            <person name="Piller C.R."/>
            <person name="Privatt S.R."/>
            <person name="Schneider S.L."/>
            <person name="Sharp S."/>
            <person name="Smith T.C."/>
            <person name="Stanton J.D."/>
            <person name="Ullery H.E."/>
            <person name="Wilson R.J."/>
            <person name="Serrano M.G."/>
            <person name="Buck G."/>
            <person name="Lee V."/>
            <person name="Wang Y."/>
            <person name="Carvalho R."/>
            <person name="Voegtly L."/>
            <person name="Shi R."/>
            <person name="Duckworth R."/>
            <person name="Johnson A."/>
            <person name="Loviza R."/>
            <person name="Walstead R."/>
            <person name="Shah Z."/>
            <person name="Kiflezghi M."/>
            <person name="Wade K."/>
            <person name="Ball S.L."/>
            <person name="Bradley K.W."/>
            <person name="Asai D.J."/>
            <person name="Bowman C.A."/>
            <person name="Russell D.A."/>
            <person name="Pope W.H."/>
            <person name="Jacobs-Sera D."/>
            <person name="Hendrix R.W."/>
            <person name="Hatfull G.F."/>
        </authorList>
    </citation>
    <scope>NUCLEOTIDE SEQUENCE [LARGE SCALE GENOMIC DNA]</scope>
    <source>
        <strain evidence="8 9">DSM 27648</strain>
    </source>
</reference>
<evidence type="ECO:0000256" key="4">
    <source>
        <dbReference type="ARBA" id="ARBA00022692"/>
    </source>
</evidence>
<dbReference type="PANTHER" id="PTHR40043">
    <property type="entry name" value="UPF0719 INNER MEMBRANE PROTEIN YJFL"/>
    <property type="match status" value="1"/>
</dbReference>
<dbReference type="KEGG" id="llu:AKJ09_07798"/>
<dbReference type="STRING" id="1391654.AKJ09_07798"/>
<feature type="transmembrane region" description="Helical" evidence="7">
    <location>
        <begin position="79"/>
        <end position="97"/>
    </location>
</feature>
<organism evidence="8 9">
    <name type="scientific">Labilithrix luteola</name>
    <dbReference type="NCBI Taxonomy" id="1391654"/>
    <lineage>
        <taxon>Bacteria</taxon>
        <taxon>Pseudomonadati</taxon>
        <taxon>Myxococcota</taxon>
        <taxon>Polyangia</taxon>
        <taxon>Polyangiales</taxon>
        <taxon>Labilitrichaceae</taxon>
        <taxon>Labilithrix</taxon>
    </lineage>
</organism>
<comment type="subcellular location">
    <subcellularLocation>
        <location evidence="1">Cell membrane</location>
        <topology evidence="1">Multi-pass membrane protein</topology>
    </subcellularLocation>
</comment>
<evidence type="ECO:0000256" key="6">
    <source>
        <dbReference type="ARBA" id="ARBA00023136"/>
    </source>
</evidence>
<feature type="transmembrane region" description="Helical" evidence="7">
    <location>
        <begin position="215"/>
        <end position="233"/>
    </location>
</feature>
<evidence type="ECO:0000313" key="9">
    <source>
        <dbReference type="Proteomes" id="UP000064967"/>
    </source>
</evidence>
<dbReference type="PANTHER" id="PTHR40043:SF1">
    <property type="entry name" value="UPF0719 INNER MEMBRANE PROTEIN YJFL"/>
    <property type="match status" value="1"/>
</dbReference>
<protein>
    <submittedName>
        <fullName evidence="8">Uncharacterized protein</fullName>
    </submittedName>
</protein>
<dbReference type="InterPro" id="IPR007140">
    <property type="entry name" value="DUF350"/>
</dbReference>
<feature type="transmembrane region" description="Helical" evidence="7">
    <location>
        <begin position="151"/>
        <end position="172"/>
    </location>
</feature>
<evidence type="ECO:0000256" key="3">
    <source>
        <dbReference type="ARBA" id="ARBA00022475"/>
    </source>
</evidence>
<evidence type="ECO:0000256" key="1">
    <source>
        <dbReference type="ARBA" id="ARBA00004651"/>
    </source>
</evidence>
<name>A0A0K1Q6V4_9BACT</name>
<keyword evidence="9" id="KW-1185">Reference proteome</keyword>
<keyword evidence="5 7" id="KW-1133">Transmembrane helix</keyword>
<feature type="transmembrane region" description="Helical" evidence="7">
    <location>
        <begin position="6"/>
        <end position="25"/>
    </location>
</feature>
<evidence type="ECO:0000313" key="8">
    <source>
        <dbReference type="EMBL" id="AKV01135.1"/>
    </source>
</evidence>
<evidence type="ECO:0000256" key="7">
    <source>
        <dbReference type="SAM" id="Phobius"/>
    </source>
</evidence>
<comment type="similarity">
    <text evidence="2">Belongs to the UPF0719 family.</text>
</comment>
<keyword evidence="4 7" id="KW-0812">Transmembrane</keyword>
<evidence type="ECO:0000256" key="5">
    <source>
        <dbReference type="ARBA" id="ARBA00022989"/>
    </source>
</evidence>
<feature type="transmembrane region" description="Helical" evidence="7">
    <location>
        <begin position="184"/>
        <end position="203"/>
    </location>
</feature>
<dbReference type="EMBL" id="CP012333">
    <property type="protein sequence ID" value="AKV01135.1"/>
    <property type="molecule type" value="Genomic_DNA"/>
</dbReference>
<dbReference type="RefSeq" id="WP_146652294.1">
    <property type="nucleotide sequence ID" value="NZ_CP012333.1"/>
</dbReference>
<sequence length="285" mass="29784">MDLPALYALAFAVVTTVALLVLFRLGQRVFSPGKTVAKDFGEANPARHLLQVGQVLGVFFVAASVVKNCVEGESLREDVFSAATFGVLGIVLVALTGELGTRLLLRSRLPAEIARGNVAAGVAGGSHYVATGIVAAHAIAGTKLRDVGLSLLFFFIAIATLWLFVSLFRALTTYDDAEQIQGENLAAALSYAGLSIAVAIIVGCALDGDFVTWDVSLKGYASILALSLALYPVRQLFVQSLLLGAPLTFRGGRLDTGIGTDRNEGLGALEAATYIATALSVARLV</sequence>
<dbReference type="GO" id="GO:0005886">
    <property type="term" value="C:plasma membrane"/>
    <property type="evidence" value="ECO:0007669"/>
    <property type="project" value="UniProtKB-SubCell"/>
</dbReference>
<gene>
    <name evidence="8" type="ORF">AKJ09_07798</name>
</gene>
<accession>A0A0K1Q6V4</accession>
<dbReference type="AlphaFoldDB" id="A0A0K1Q6V4"/>
<evidence type="ECO:0000256" key="2">
    <source>
        <dbReference type="ARBA" id="ARBA00005779"/>
    </source>
</evidence>
<dbReference type="OrthoDB" id="5519196at2"/>
<keyword evidence="3" id="KW-1003">Cell membrane</keyword>
<dbReference type="Pfam" id="PF03994">
    <property type="entry name" value="DUF350"/>
    <property type="match status" value="2"/>
</dbReference>
<feature type="transmembrane region" description="Helical" evidence="7">
    <location>
        <begin position="118"/>
        <end position="139"/>
    </location>
</feature>
<dbReference type="Proteomes" id="UP000064967">
    <property type="component" value="Chromosome"/>
</dbReference>